<accession>M1PK78</accession>
<dbReference type="SUPFAM" id="SSF50249">
    <property type="entry name" value="Nucleic acid-binding proteins"/>
    <property type="match status" value="1"/>
</dbReference>
<dbReference type="PANTHER" id="PTHR23355">
    <property type="entry name" value="RIBONUCLEASE"/>
    <property type="match status" value="1"/>
</dbReference>
<dbReference type="AlphaFoldDB" id="M1PK78"/>
<proteinExistence type="predicted"/>
<dbReference type="EMBL" id="CP003985">
    <property type="protein sequence ID" value="AGF79935.1"/>
    <property type="molecule type" value="Genomic_DNA"/>
</dbReference>
<dbReference type="GO" id="GO:0003723">
    <property type="term" value="F:RNA binding"/>
    <property type="evidence" value="ECO:0007669"/>
    <property type="project" value="InterPro"/>
</dbReference>
<evidence type="ECO:0000259" key="1">
    <source>
        <dbReference type="SMART" id="SM00955"/>
    </source>
</evidence>
<name>M1PK78_DESSD</name>
<dbReference type="InterPro" id="IPR012340">
    <property type="entry name" value="NA-bd_OB-fold"/>
</dbReference>
<dbReference type="Proteomes" id="UP000011721">
    <property type="component" value="Chromosome"/>
</dbReference>
<dbReference type="GO" id="GO:0000932">
    <property type="term" value="C:P-body"/>
    <property type="evidence" value="ECO:0007669"/>
    <property type="project" value="TreeGrafter"/>
</dbReference>
<dbReference type="InterPro" id="IPR056404">
    <property type="entry name" value="HTH_RNase_II"/>
</dbReference>
<dbReference type="SMART" id="SM00955">
    <property type="entry name" value="RNB"/>
    <property type="match status" value="1"/>
</dbReference>
<dbReference type="PANTHER" id="PTHR23355:SF42">
    <property type="entry name" value="RIBONUCLEASE II, CHLOROPLASTIC_MITOCHONDRIAL"/>
    <property type="match status" value="1"/>
</dbReference>
<dbReference type="GO" id="GO:0000175">
    <property type="term" value="F:3'-5'-RNA exonuclease activity"/>
    <property type="evidence" value="ECO:0007669"/>
    <property type="project" value="TreeGrafter"/>
</dbReference>
<sequence length="668" mass="76207">MATTGKLIEYLDGGKFFCAYVIDAQAKRLRLINQNGREMNLPASRIVHCSKKNHTIELPREELTRQLQETATLRTQLMEKINLEEIWELISEEPSDTFSPDFLAELSFGQDADDDIVSAFLRTIFIDRLYFKYKEGKVVAHSPEQTEQLLRQRDKEEKLQTLISMGADFLQQVHNSSRKNLVIDENGKECFAIIRDFYLSGAESKHADIARKILKAAGFNRPHDPFHLLVKAGIWDANENIPLLRNDLPVVFPLLGIQQAEMLLQQGVDKLFQDPARKDFTDLKPITIDGSTTLDFDDALTVEAQDNGNVLVGVHISDVAHYVRPEDPLFLEAMQRGTSIYFPEGQIPMLPRHLSQGICSLIQGEFRAAMSFMILLSDEAEVLRIRIYPSIIKVARRLTYDEADTMIKTDPELAILNDLRIKLRNRRLDAGALLLPFPDVNIHVHDGSKVQVSLADTDTPSRTLVSEMMILANTQAARYVADRMAPGLFRAQKPPRRRVVSGLDNDLFLNSMQRKMLSRGELLINAQPHSGLGVTQYTTITSPIRRLLDLVMQHQLHSLIRRQDIRFTEEMCKDFTSVIGRTLARANSVRQQRHRYWLLKYLETKREHPLTALTLESGPKRTSLLLTDILLNFDMPTPAINRPEPGQRVQVKVLRVDALDNTLNFEWC</sequence>
<dbReference type="HOGENOM" id="CLU_015903_1_1_7"/>
<dbReference type="GO" id="GO:0006402">
    <property type="term" value="P:mRNA catabolic process"/>
    <property type="evidence" value="ECO:0007669"/>
    <property type="project" value="TreeGrafter"/>
</dbReference>
<keyword evidence="3" id="KW-1185">Reference proteome</keyword>
<reference evidence="3" key="1">
    <citation type="journal article" date="2013" name="Stand. Genomic Sci.">
        <title>Complete genome sequence of Desulfocapsa sulfexigens, a marine deltaproteobacterium specialized in disproportionating inorganic sulfur compounds.</title>
        <authorList>
            <person name="Finster K.W."/>
            <person name="Kjeldsen K.U."/>
            <person name="Kube M."/>
            <person name="Reinhardt R."/>
            <person name="Mussmann M."/>
            <person name="Amann R."/>
            <person name="Schreiber L."/>
        </authorList>
    </citation>
    <scope>NUCLEOTIDE SEQUENCE [LARGE SCALE GENOMIC DNA]</scope>
    <source>
        <strain evidence="3">DSM 10523 / SB164P1</strain>
    </source>
</reference>
<organism evidence="2 3">
    <name type="scientific">Desulfocapsa sulfexigens (strain DSM 10523 / SB164P1)</name>
    <dbReference type="NCBI Taxonomy" id="1167006"/>
    <lineage>
        <taxon>Bacteria</taxon>
        <taxon>Pseudomonadati</taxon>
        <taxon>Thermodesulfobacteriota</taxon>
        <taxon>Desulfobulbia</taxon>
        <taxon>Desulfobulbales</taxon>
        <taxon>Desulfocapsaceae</taxon>
        <taxon>Desulfocapsa</taxon>
    </lineage>
</organism>
<dbReference type="InterPro" id="IPR050180">
    <property type="entry name" value="RNR_Ribonuclease"/>
</dbReference>
<dbReference type="RefSeq" id="WP_015405617.1">
    <property type="nucleotide sequence ID" value="NC_020304.1"/>
</dbReference>
<evidence type="ECO:0000313" key="3">
    <source>
        <dbReference type="Proteomes" id="UP000011721"/>
    </source>
</evidence>
<evidence type="ECO:0000313" key="2">
    <source>
        <dbReference type="EMBL" id="AGF79935.1"/>
    </source>
</evidence>
<dbReference type="STRING" id="1167006.UWK_03418"/>
<dbReference type="InterPro" id="IPR001900">
    <property type="entry name" value="RNase_II/R"/>
</dbReference>
<gene>
    <name evidence="2" type="ordered locus">UWK_03418</name>
</gene>
<dbReference type="PATRIC" id="fig|1167006.5.peg.3679"/>
<dbReference type="eggNOG" id="COG0557">
    <property type="taxonomic scope" value="Bacteria"/>
</dbReference>
<dbReference type="KEGG" id="dsf:UWK_03418"/>
<feature type="domain" description="RNB" evidence="1">
    <location>
        <begin position="277"/>
        <end position="562"/>
    </location>
</feature>
<dbReference type="Pfam" id="PF23161">
    <property type="entry name" value="HTH_RNase_II"/>
    <property type="match status" value="1"/>
</dbReference>
<protein>
    <submittedName>
        <fullName evidence="2">Exoribonuclease R</fullName>
    </submittedName>
</protein>
<dbReference type="Pfam" id="PF00773">
    <property type="entry name" value="RNB"/>
    <property type="match status" value="1"/>
</dbReference>